<name>A0A7D4AU17_9SPHN</name>
<dbReference type="KEGG" id="emv:HQR01_09495"/>
<keyword evidence="2" id="KW-1185">Reference proteome</keyword>
<evidence type="ECO:0000313" key="2">
    <source>
        <dbReference type="Proteomes" id="UP000504693"/>
    </source>
</evidence>
<dbReference type="RefSeq" id="WP_173214632.1">
    <property type="nucleotide sequence ID" value="NZ_CP053921.1"/>
</dbReference>
<gene>
    <name evidence="1" type="ORF">HQR01_09495</name>
</gene>
<evidence type="ECO:0000313" key="1">
    <source>
        <dbReference type="EMBL" id="QKG71577.1"/>
    </source>
</evidence>
<protein>
    <submittedName>
        <fullName evidence="1">Iron-sulfur cluster assembly scaffold protein</fullName>
    </submittedName>
</protein>
<dbReference type="EMBL" id="CP053921">
    <property type="protein sequence ID" value="QKG71577.1"/>
    <property type="molecule type" value="Genomic_DNA"/>
</dbReference>
<sequence>MTASQRTALYSPELLALAVELADCPLDPAMPLQGHARSRTCGSTITFSARGDGRIETFGMRVAACAVGQAAAALFARSATGRTTAEVEEALDQLRGWLAKEGAEPTWPGIGVLAPARDHPGRHEAILLPWRAALDALCNAQTRG</sequence>
<dbReference type="AlphaFoldDB" id="A0A7D4AU17"/>
<dbReference type="SUPFAM" id="SSF82649">
    <property type="entry name" value="SufE/NifU"/>
    <property type="match status" value="1"/>
</dbReference>
<proteinExistence type="predicted"/>
<dbReference type="Proteomes" id="UP000504693">
    <property type="component" value="Chromosome"/>
</dbReference>
<dbReference type="Gene3D" id="3.90.1010.10">
    <property type="match status" value="1"/>
</dbReference>
<reference evidence="1 2" key="1">
    <citation type="submission" date="2020-05" db="EMBL/GenBank/DDBJ databases">
        <title>Erythrobacter mangrovi sp. nov., isolated from rhizosphere soil of mangrove plant (Kandelia candel).</title>
        <authorList>
            <person name="Ye Y.H."/>
        </authorList>
    </citation>
    <scope>NUCLEOTIDE SEQUENCE [LARGE SCALE GENOMIC DNA]</scope>
    <source>
        <strain evidence="1 2">EB310</strain>
    </source>
</reference>
<organism evidence="1 2">
    <name type="scientific">Erythrobacter mangrovi</name>
    <dbReference type="NCBI Taxonomy" id="2739433"/>
    <lineage>
        <taxon>Bacteria</taxon>
        <taxon>Pseudomonadati</taxon>
        <taxon>Pseudomonadota</taxon>
        <taxon>Alphaproteobacteria</taxon>
        <taxon>Sphingomonadales</taxon>
        <taxon>Erythrobacteraceae</taxon>
        <taxon>Erythrobacter/Porphyrobacter group</taxon>
        <taxon>Erythrobacter</taxon>
    </lineage>
</organism>
<accession>A0A7D4AU17</accession>